<dbReference type="AlphaFoldDB" id="A0A0L6UQ23"/>
<dbReference type="InterPro" id="IPR012337">
    <property type="entry name" value="RNaseH-like_sf"/>
</dbReference>
<gene>
    <name evidence="6" type="ORF">VP01_4695g1</name>
</gene>
<evidence type="ECO:0000256" key="3">
    <source>
        <dbReference type="ARBA" id="ARBA00022771"/>
    </source>
</evidence>
<keyword evidence="2" id="KW-0479">Metal-binding</keyword>
<evidence type="ECO:0000256" key="1">
    <source>
        <dbReference type="ARBA" id="ARBA00004123"/>
    </source>
</evidence>
<dbReference type="GO" id="GO:0008270">
    <property type="term" value="F:zinc ion binding"/>
    <property type="evidence" value="ECO:0007669"/>
    <property type="project" value="UniProtKB-KW"/>
</dbReference>
<dbReference type="EMBL" id="LAVV01009829">
    <property type="protein sequence ID" value="KNZ49925.1"/>
    <property type="molecule type" value="Genomic_DNA"/>
</dbReference>
<proteinExistence type="predicted"/>
<keyword evidence="3" id="KW-0863">Zinc-finger</keyword>
<evidence type="ECO:0008006" key="8">
    <source>
        <dbReference type="Google" id="ProtNLM"/>
    </source>
</evidence>
<comment type="caution">
    <text evidence="6">The sequence shown here is derived from an EMBL/GenBank/DDBJ whole genome shotgun (WGS) entry which is preliminary data.</text>
</comment>
<dbReference type="InterPro" id="IPR052035">
    <property type="entry name" value="ZnF_BED_domain_contain"/>
</dbReference>
<dbReference type="PANTHER" id="PTHR46481:SF10">
    <property type="entry name" value="ZINC FINGER BED DOMAIN-CONTAINING PROTEIN 39"/>
    <property type="match status" value="1"/>
</dbReference>
<keyword evidence="5" id="KW-0539">Nucleus</keyword>
<evidence type="ECO:0000256" key="4">
    <source>
        <dbReference type="ARBA" id="ARBA00022833"/>
    </source>
</evidence>
<dbReference type="PANTHER" id="PTHR46481">
    <property type="entry name" value="ZINC FINGER BED DOMAIN-CONTAINING PROTEIN 4"/>
    <property type="match status" value="1"/>
</dbReference>
<sequence length="321" mass="36510">MFVYTLKDFKILDSLCCITADNASNNNTHAKHVSELTNQGFNHHKILLGCMAHVINLAAQDGLKFFGTSAEGDPNAEISINSIHVCGSPQRREVFSGFVQIVRTSEAPADFELPESKEQTATSLILDVKTCWNSTYMMLNRAYNLRHRVSLQICVSDSQHRHSNVYRTHERNHISQKKYDASQLLAPADEMVKKLKKYLIPALKKPGPICAMILDPHIKTTHFENNWQFLLNKLTVHMTPDACSNTVVPISSASQQNIKSKIEQSIFAPRKQLKIDPLIFSNIGLARRRPFPLWPRWPGVSWPFQQHQLLANKSFRNQRPS</sequence>
<dbReference type="VEuPathDB" id="FungiDB:VP01_4695g1"/>
<evidence type="ECO:0000313" key="6">
    <source>
        <dbReference type="EMBL" id="KNZ49925.1"/>
    </source>
</evidence>
<keyword evidence="7" id="KW-1185">Reference proteome</keyword>
<evidence type="ECO:0000256" key="2">
    <source>
        <dbReference type="ARBA" id="ARBA00022723"/>
    </source>
</evidence>
<protein>
    <recommendedName>
        <fullName evidence="8">hAT-like transposase RNase-H fold domain-containing protein</fullName>
    </recommendedName>
</protein>
<name>A0A0L6UQ23_9BASI</name>
<dbReference type="OrthoDB" id="2790258at2759"/>
<reference evidence="6 7" key="1">
    <citation type="submission" date="2015-08" db="EMBL/GenBank/DDBJ databases">
        <title>Next Generation Sequencing and Analysis of the Genome of Puccinia sorghi L Schw, the Causal Agent of Maize Common Rust.</title>
        <authorList>
            <person name="Rochi L."/>
            <person name="Burguener G."/>
            <person name="Darino M."/>
            <person name="Turjanski A."/>
            <person name="Kreff E."/>
            <person name="Dieguez M.J."/>
            <person name="Sacco F."/>
        </authorList>
    </citation>
    <scope>NUCLEOTIDE SEQUENCE [LARGE SCALE GENOMIC DNA]</scope>
    <source>
        <strain evidence="6 7">RO10H11247</strain>
    </source>
</reference>
<dbReference type="Proteomes" id="UP000037035">
    <property type="component" value="Unassembled WGS sequence"/>
</dbReference>
<dbReference type="SUPFAM" id="SSF53098">
    <property type="entry name" value="Ribonuclease H-like"/>
    <property type="match status" value="1"/>
</dbReference>
<comment type="subcellular location">
    <subcellularLocation>
        <location evidence="1">Nucleus</location>
    </subcellularLocation>
</comment>
<organism evidence="6 7">
    <name type="scientific">Puccinia sorghi</name>
    <dbReference type="NCBI Taxonomy" id="27349"/>
    <lineage>
        <taxon>Eukaryota</taxon>
        <taxon>Fungi</taxon>
        <taxon>Dikarya</taxon>
        <taxon>Basidiomycota</taxon>
        <taxon>Pucciniomycotina</taxon>
        <taxon>Pucciniomycetes</taxon>
        <taxon>Pucciniales</taxon>
        <taxon>Pucciniaceae</taxon>
        <taxon>Puccinia</taxon>
    </lineage>
</organism>
<keyword evidence="4" id="KW-0862">Zinc</keyword>
<accession>A0A0L6UQ23</accession>
<evidence type="ECO:0000313" key="7">
    <source>
        <dbReference type="Proteomes" id="UP000037035"/>
    </source>
</evidence>
<evidence type="ECO:0000256" key="5">
    <source>
        <dbReference type="ARBA" id="ARBA00023242"/>
    </source>
</evidence>
<dbReference type="GO" id="GO:0005634">
    <property type="term" value="C:nucleus"/>
    <property type="evidence" value="ECO:0007669"/>
    <property type="project" value="UniProtKB-SubCell"/>
</dbReference>